<sequence length="66" mass="7831">MISTFKISKEVMSHLANHKRCIELTLKSTKSTISTLNLLYTHHYKVKSKTKINNQKLTEYHTIWRI</sequence>
<dbReference type="KEGG" id="nfn:NFRAN_2127"/>
<evidence type="ECO:0000313" key="2">
    <source>
        <dbReference type="Proteomes" id="UP000294299"/>
    </source>
</evidence>
<organism evidence="1 2">
    <name type="scientific">Candidatus Nitrosocosmicus franklandianus</name>
    <dbReference type="NCBI Taxonomy" id="1798806"/>
    <lineage>
        <taxon>Archaea</taxon>
        <taxon>Nitrososphaerota</taxon>
        <taxon>Nitrososphaeria</taxon>
        <taxon>Nitrososphaerales</taxon>
        <taxon>Nitrososphaeraceae</taxon>
        <taxon>Candidatus Nitrosocosmicus</taxon>
    </lineage>
</organism>
<name>A0A484IEM3_9ARCH</name>
<keyword evidence="2" id="KW-1185">Reference proteome</keyword>
<reference evidence="1 2" key="1">
    <citation type="submission" date="2019-02" db="EMBL/GenBank/DDBJ databases">
        <authorList>
            <person name="Lehtovirta-Morley E L."/>
        </authorList>
    </citation>
    <scope>NUCLEOTIDE SEQUENCE [LARGE SCALE GENOMIC DNA]</scope>
    <source>
        <strain evidence="1">NFRAN1</strain>
    </source>
</reference>
<protein>
    <submittedName>
        <fullName evidence="1">Uncharacterized protein</fullName>
    </submittedName>
</protein>
<gene>
    <name evidence="1" type="ORF">NFRAN_2127</name>
</gene>
<evidence type="ECO:0000313" key="1">
    <source>
        <dbReference type="EMBL" id="VFJ14449.1"/>
    </source>
</evidence>
<accession>A0A484IEM3</accession>
<dbReference type="AlphaFoldDB" id="A0A484IEM3"/>
<proteinExistence type="predicted"/>
<dbReference type="EMBL" id="LR216287">
    <property type="protein sequence ID" value="VFJ14449.1"/>
    <property type="molecule type" value="Genomic_DNA"/>
</dbReference>
<dbReference type="Proteomes" id="UP000294299">
    <property type="component" value="Chromosome NFRAN"/>
</dbReference>